<keyword evidence="8 10" id="KW-1133">Transmembrane helix</keyword>
<feature type="domain" description="Cation-transporting P-type ATPase N-terminal" evidence="11">
    <location>
        <begin position="6"/>
        <end position="80"/>
    </location>
</feature>
<dbReference type="PANTHER" id="PTHR43294">
    <property type="entry name" value="SODIUM/POTASSIUM-TRANSPORTING ATPASE SUBUNIT ALPHA"/>
    <property type="match status" value="1"/>
</dbReference>
<feature type="transmembrane region" description="Helical" evidence="10">
    <location>
        <begin position="247"/>
        <end position="269"/>
    </location>
</feature>
<dbReference type="PROSITE" id="PS00154">
    <property type="entry name" value="ATPASE_E1_E2"/>
    <property type="match status" value="1"/>
</dbReference>
<comment type="subcellular location">
    <subcellularLocation>
        <location evidence="1">Cell membrane</location>
        <topology evidence="1">Multi-pass membrane protein</topology>
    </subcellularLocation>
</comment>
<dbReference type="Pfam" id="PF00690">
    <property type="entry name" value="Cation_ATPase_N"/>
    <property type="match status" value="1"/>
</dbReference>
<evidence type="ECO:0000256" key="5">
    <source>
        <dbReference type="ARBA" id="ARBA00022741"/>
    </source>
</evidence>
<dbReference type="InterPro" id="IPR036412">
    <property type="entry name" value="HAD-like_sf"/>
</dbReference>
<dbReference type="PANTHER" id="PTHR43294:SF21">
    <property type="entry name" value="CATION TRANSPORTING ATPASE"/>
    <property type="match status" value="1"/>
</dbReference>
<dbReference type="SFLD" id="SFLDG00002">
    <property type="entry name" value="C1.7:_P-type_atpase_like"/>
    <property type="match status" value="1"/>
</dbReference>
<evidence type="ECO:0000256" key="8">
    <source>
        <dbReference type="ARBA" id="ARBA00022989"/>
    </source>
</evidence>
<dbReference type="SFLD" id="SFLDS00003">
    <property type="entry name" value="Haloacid_Dehalogenase"/>
    <property type="match status" value="1"/>
</dbReference>
<name>A0A1I4TXK8_9PROT</name>
<keyword evidence="3" id="KW-1003">Cell membrane</keyword>
<keyword evidence="7" id="KW-1278">Translocase</keyword>
<dbReference type="PRINTS" id="PR00119">
    <property type="entry name" value="CATATPASE"/>
</dbReference>
<dbReference type="GO" id="GO:0016887">
    <property type="term" value="F:ATP hydrolysis activity"/>
    <property type="evidence" value="ECO:0007669"/>
    <property type="project" value="InterPro"/>
</dbReference>
<dbReference type="SUPFAM" id="SSF81660">
    <property type="entry name" value="Metal cation-transporting ATPase, ATP-binding domain N"/>
    <property type="match status" value="1"/>
</dbReference>
<dbReference type="InterPro" id="IPR050510">
    <property type="entry name" value="Cation_transp_ATPase_P-type"/>
</dbReference>
<keyword evidence="5" id="KW-0547">Nucleotide-binding</keyword>
<dbReference type="SUPFAM" id="SSF56784">
    <property type="entry name" value="HAD-like"/>
    <property type="match status" value="1"/>
</dbReference>
<dbReference type="Pfam" id="PF13246">
    <property type="entry name" value="Cation_ATPase"/>
    <property type="match status" value="1"/>
</dbReference>
<dbReference type="NCBIfam" id="TIGR01494">
    <property type="entry name" value="ATPase_P-type"/>
    <property type="match status" value="2"/>
</dbReference>
<evidence type="ECO:0000256" key="4">
    <source>
        <dbReference type="ARBA" id="ARBA00022692"/>
    </source>
</evidence>
<dbReference type="GO" id="GO:0005524">
    <property type="term" value="F:ATP binding"/>
    <property type="evidence" value="ECO:0007669"/>
    <property type="project" value="UniProtKB-KW"/>
</dbReference>
<dbReference type="Gene3D" id="1.20.1110.10">
    <property type="entry name" value="Calcium-transporting ATPase, transmembrane domain"/>
    <property type="match status" value="1"/>
</dbReference>
<gene>
    <name evidence="12" type="ORF">SAMN05421863_10566</name>
</gene>
<dbReference type="AlphaFoldDB" id="A0A1I4TXK8"/>
<evidence type="ECO:0000256" key="2">
    <source>
        <dbReference type="ARBA" id="ARBA00005675"/>
    </source>
</evidence>
<dbReference type="InterPro" id="IPR008250">
    <property type="entry name" value="ATPase_P-typ_transduc_dom_A_sf"/>
</dbReference>
<evidence type="ECO:0000313" key="12">
    <source>
        <dbReference type="EMBL" id="SFM81504.1"/>
    </source>
</evidence>
<evidence type="ECO:0000256" key="7">
    <source>
        <dbReference type="ARBA" id="ARBA00022967"/>
    </source>
</evidence>
<comment type="similarity">
    <text evidence="2">Belongs to the cation transport ATPase (P-type) (TC 3.A.3) family. Type IIA subfamily.</text>
</comment>
<dbReference type="InterPro" id="IPR059000">
    <property type="entry name" value="ATPase_P-type_domA"/>
</dbReference>
<evidence type="ECO:0000256" key="1">
    <source>
        <dbReference type="ARBA" id="ARBA00004651"/>
    </source>
</evidence>
<dbReference type="RefSeq" id="WP_074906597.1">
    <property type="nucleotide sequence ID" value="NZ_FOUB01000056.1"/>
</dbReference>
<dbReference type="Proteomes" id="UP000183287">
    <property type="component" value="Unassembled WGS sequence"/>
</dbReference>
<dbReference type="Pfam" id="PF00689">
    <property type="entry name" value="Cation_ATPase_C"/>
    <property type="match status" value="1"/>
</dbReference>
<keyword evidence="6" id="KW-0067">ATP-binding</keyword>
<feature type="transmembrane region" description="Helical" evidence="10">
    <location>
        <begin position="275"/>
        <end position="300"/>
    </location>
</feature>
<reference evidence="13" key="1">
    <citation type="submission" date="2016-10" db="EMBL/GenBank/DDBJ databases">
        <authorList>
            <person name="Varghese N."/>
            <person name="Submissions S."/>
        </authorList>
    </citation>
    <scope>NUCLEOTIDE SEQUENCE [LARGE SCALE GENOMIC DNA]</scope>
    <source>
        <strain evidence="13">Nm44</strain>
    </source>
</reference>
<dbReference type="Gene3D" id="3.40.1110.10">
    <property type="entry name" value="Calcium-transporting ATPase, cytoplasmic domain N"/>
    <property type="match status" value="1"/>
</dbReference>
<feature type="transmembrane region" description="Helical" evidence="10">
    <location>
        <begin position="81"/>
        <end position="100"/>
    </location>
</feature>
<dbReference type="InterPro" id="IPR004014">
    <property type="entry name" value="ATPase_P-typ_cation-transptr_N"/>
</dbReference>
<dbReference type="InterPro" id="IPR044492">
    <property type="entry name" value="P_typ_ATPase_HD_dom"/>
</dbReference>
<accession>A0A1I4TXK8</accession>
<proteinExistence type="inferred from homology"/>
<feature type="transmembrane region" description="Helical" evidence="10">
    <location>
        <begin position="772"/>
        <end position="793"/>
    </location>
</feature>
<dbReference type="SFLD" id="SFLDF00027">
    <property type="entry name" value="p-type_atpase"/>
    <property type="match status" value="1"/>
</dbReference>
<dbReference type="GO" id="GO:0015662">
    <property type="term" value="F:P-type ion transporter activity"/>
    <property type="evidence" value="ECO:0007669"/>
    <property type="project" value="UniProtKB-ARBA"/>
</dbReference>
<dbReference type="SUPFAM" id="SSF81665">
    <property type="entry name" value="Calcium ATPase, transmembrane domain M"/>
    <property type="match status" value="1"/>
</dbReference>
<evidence type="ECO:0000259" key="11">
    <source>
        <dbReference type="SMART" id="SM00831"/>
    </source>
</evidence>
<keyword evidence="9 10" id="KW-0472">Membrane</keyword>
<dbReference type="InterPro" id="IPR018303">
    <property type="entry name" value="ATPase_P-typ_P_site"/>
</dbReference>
<feature type="transmembrane region" description="Helical" evidence="10">
    <location>
        <begin position="842"/>
        <end position="866"/>
    </location>
</feature>
<evidence type="ECO:0000256" key="9">
    <source>
        <dbReference type="ARBA" id="ARBA00023136"/>
    </source>
</evidence>
<keyword evidence="4 10" id="KW-0812">Transmembrane</keyword>
<feature type="transmembrane region" description="Helical" evidence="10">
    <location>
        <begin position="52"/>
        <end position="75"/>
    </location>
</feature>
<dbReference type="EMBL" id="FOUB01000056">
    <property type="protein sequence ID" value="SFM81504.1"/>
    <property type="molecule type" value="Genomic_DNA"/>
</dbReference>
<evidence type="ECO:0000256" key="6">
    <source>
        <dbReference type="ARBA" id="ARBA00022840"/>
    </source>
</evidence>
<dbReference type="Pfam" id="PF00122">
    <property type="entry name" value="E1-E2_ATPase"/>
    <property type="match status" value="1"/>
</dbReference>
<dbReference type="SMART" id="SM00831">
    <property type="entry name" value="Cation_ATPase_N"/>
    <property type="match status" value="1"/>
</dbReference>
<keyword evidence="13" id="KW-1185">Reference proteome</keyword>
<dbReference type="InterPro" id="IPR023299">
    <property type="entry name" value="ATPase_P-typ_cyto_dom_N"/>
</dbReference>
<evidence type="ECO:0000256" key="10">
    <source>
        <dbReference type="SAM" id="Phobius"/>
    </source>
</evidence>
<dbReference type="InterPro" id="IPR023298">
    <property type="entry name" value="ATPase_P-typ_TM_dom_sf"/>
</dbReference>
<evidence type="ECO:0000256" key="3">
    <source>
        <dbReference type="ARBA" id="ARBA00022475"/>
    </source>
</evidence>
<dbReference type="InterPro" id="IPR006068">
    <property type="entry name" value="ATPase_P-typ_cation-transptr_C"/>
</dbReference>
<evidence type="ECO:0000313" key="13">
    <source>
        <dbReference type="Proteomes" id="UP000183287"/>
    </source>
</evidence>
<dbReference type="InterPro" id="IPR023214">
    <property type="entry name" value="HAD_sf"/>
</dbReference>
<organism evidence="12 13">
    <name type="scientific">Nitrosomonas communis</name>
    <dbReference type="NCBI Taxonomy" id="44574"/>
    <lineage>
        <taxon>Bacteria</taxon>
        <taxon>Pseudomonadati</taxon>
        <taxon>Pseudomonadota</taxon>
        <taxon>Betaproteobacteria</taxon>
        <taxon>Nitrosomonadales</taxon>
        <taxon>Nitrosomonadaceae</taxon>
        <taxon>Nitrosomonas</taxon>
    </lineage>
</organism>
<dbReference type="SUPFAM" id="SSF81653">
    <property type="entry name" value="Calcium ATPase, transduction domain A"/>
    <property type="match status" value="1"/>
</dbReference>
<dbReference type="Gene3D" id="2.70.150.10">
    <property type="entry name" value="Calcium-transporting ATPase, cytoplasmic transduction domain A"/>
    <property type="match status" value="1"/>
</dbReference>
<protein>
    <submittedName>
        <fullName evidence="12">Ca2+-transporting ATPase</fullName>
    </submittedName>
</protein>
<dbReference type="PRINTS" id="PR00120">
    <property type="entry name" value="HATPASE"/>
</dbReference>
<dbReference type="Gene3D" id="3.40.50.1000">
    <property type="entry name" value="HAD superfamily/HAD-like"/>
    <property type="match status" value="1"/>
</dbReference>
<sequence>MNAMKAWHNESIAELTHHLATDVEQGLTDDKVKNRLSQYGPNKLQKGKRFSALAILISQFKSLVIWVLIGAAGISAVLGEIVDGLAIIAIVILNAIIGFAQEFRAGKAAAALARLAAPHCRVVRNGHSVVVAATEIVPGDILLLEGGDLVAADARLVQASVLRTNEAPLTGESQVVDKFTDSLPAETPLAEQKNMVFLGTSVTGGSGRALVVNTGMETQLGHIAKLLKSAERGETPLQRRLDRVARLLLWACLGIVALIFIFGLLLRGIPAFELFLSAVSLAVAAIPEGLPAVVTVALALGVQRMVLRNALVRHMAAVETLGCAEVICTDKTGTLTMGEMTARKLVTSESLYRITGGGYATEGTFFVGNKESWPSENPELLALLRASVACNDAELTIKEDRLAVVGDPTEGALLAAAAKGDITRETIETEMPRLATVPFDSDRKRMTVIRRQGNSPWAYVKGAPEVILARCTLIRTAEGVRPLTEDARTRLLQANTSLANDALRVLAVAERPLDDFSLEPGRVMNDTEIEKDLIFLGLVGLQDPPRVEAKEAVVKCKRAGIKTVMITGDHPDTACAIGKELGILGKGDEILVGTELDRLDDKALKERVAQVSVYARVTAEHKLRIVRAWKARGTVVAMTGDGVNDAPAIKEASIGIAMGITGTEVTKEAADIIVTDDNFASIVAAVEEGRGIYDNIAKTLAYLLSGNTGELIVMLVAILMGWPLPLLALHLLWINLVTDGFPALALATDPIERDVMNRPPRRSQEELFNPDFIKLILFTGLLIAGVTLAVFAYELYYANNGLEQARDAAFTTLITAELLRAFAARSEQRTIWQLGLFSNIRLFLVVAVSFALLLAIHHVPIFQALFQIEPLTLDQCIGWIAVGFIPLIILQLRKVMLYR</sequence>
<feature type="transmembrane region" description="Helical" evidence="10">
    <location>
        <begin position="872"/>
        <end position="892"/>
    </location>
</feature>
<dbReference type="InterPro" id="IPR001757">
    <property type="entry name" value="P_typ_ATPase"/>
</dbReference>
<dbReference type="GO" id="GO:0005886">
    <property type="term" value="C:plasma membrane"/>
    <property type="evidence" value="ECO:0007669"/>
    <property type="project" value="UniProtKB-SubCell"/>
</dbReference>